<feature type="domain" description="Tc1-like transposase DDE" evidence="1">
    <location>
        <begin position="146"/>
        <end position="285"/>
    </location>
</feature>
<dbReference type="EMBL" id="CACRXK020005495">
    <property type="protein sequence ID" value="CAB4006381.1"/>
    <property type="molecule type" value="Genomic_DNA"/>
</dbReference>
<keyword evidence="3" id="KW-1185">Reference proteome</keyword>
<dbReference type="NCBIfam" id="NF033545">
    <property type="entry name" value="transpos_IS630"/>
    <property type="match status" value="1"/>
</dbReference>
<dbReference type="PANTHER" id="PTHR46564:SF1">
    <property type="entry name" value="TRANSPOSASE"/>
    <property type="match status" value="1"/>
</dbReference>
<accession>A0A6S7IK84</accession>
<name>A0A6S7IK84_PARCT</name>
<comment type="caution">
    <text evidence="2">The sequence shown here is derived from an EMBL/GenBank/DDBJ whole genome shotgun (WGS) entry which is preliminary data.</text>
</comment>
<reference evidence="2" key="1">
    <citation type="submission" date="2020-04" db="EMBL/GenBank/DDBJ databases">
        <authorList>
            <person name="Alioto T."/>
            <person name="Alioto T."/>
            <person name="Gomez Garrido J."/>
        </authorList>
    </citation>
    <scope>NUCLEOTIDE SEQUENCE</scope>
    <source>
        <strain evidence="2">A484AB</strain>
    </source>
</reference>
<dbReference type="OrthoDB" id="5950937at2759"/>
<dbReference type="AlphaFoldDB" id="A0A6S7IK84"/>
<dbReference type="SUPFAM" id="SSF46689">
    <property type="entry name" value="Homeodomain-like"/>
    <property type="match status" value="1"/>
</dbReference>
<dbReference type="PANTHER" id="PTHR46564">
    <property type="entry name" value="TRANSPOSASE"/>
    <property type="match status" value="1"/>
</dbReference>
<dbReference type="GO" id="GO:0003676">
    <property type="term" value="F:nucleic acid binding"/>
    <property type="evidence" value="ECO:0007669"/>
    <property type="project" value="InterPro"/>
</dbReference>
<dbReference type="Gene3D" id="3.30.420.10">
    <property type="entry name" value="Ribonuclease H-like superfamily/Ribonuclease H"/>
    <property type="match status" value="1"/>
</dbReference>
<dbReference type="Proteomes" id="UP001152795">
    <property type="component" value="Unassembled WGS sequence"/>
</dbReference>
<gene>
    <name evidence="2" type="ORF">PACLA_8A011087</name>
</gene>
<sequence length="321" mass="37071">MPAPYSQDLRWRAIFLAEILDLELEQVSFYLQISQSTIKRYVRKFREIGNVNTAIIGRPYNCISMHPHEELVIMEMVQQYPEKTIAEILDKVYAETGSQYACSTLHYYLKRNGITRKKLTKIAQQRSEDARAEFRASTCLLPPEIFVFLDESGFDKRIMRTYGYNLCGQPAKIYRRHTHWGPRITAIPVICMEGLLDVGVYRGHVDGETFLAFVNNILAPCLLPFIGYNPRSIVILDNAAIHHTQEVIDAINATGALLIFLPAYSPDFMPCEELFAQTKSYIRQNDIAWQNCPDPELMVWESFLQCTDEEIRNYIHHAGYM</sequence>
<dbReference type="InterPro" id="IPR009057">
    <property type="entry name" value="Homeodomain-like_sf"/>
</dbReference>
<evidence type="ECO:0000313" key="2">
    <source>
        <dbReference type="EMBL" id="CAB4006381.1"/>
    </source>
</evidence>
<protein>
    <submittedName>
        <fullName evidence="2">IS630 family transposase, partial</fullName>
    </submittedName>
</protein>
<evidence type="ECO:0000313" key="3">
    <source>
        <dbReference type="Proteomes" id="UP001152795"/>
    </source>
</evidence>
<dbReference type="InterPro" id="IPR047655">
    <property type="entry name" value="Transpos_IS630-like"/>
</dbReference>
<proteinExistence type="predicted"/>
<dbReference type="InterPro" id="IPR036397">
    <property type="entry name" value="RNaseH_sf"/>
</dbReference>
<dbReference type="Pfam" id="PF13358">
    <property type="entry name" value="DDE_3"/>
    <property type="match status" value="1"/>
</dbReference>
<dbReference type="InterPro" id="IPR038717">
    <property type="entry name" value="Tc1-like_DDE_dom"/>
</dbReference>
<organism evidence="2 3">
    <name type="scientific">Paramuricea clavata</name>
    <name type="common">Red gorgonian</name>
    <name type="synonym">Violescent sea-whip</name>
    <dbReference type="NCBI Taxonomy" id="317549"/>
    <lineage>
        <taxon>Eukaryota</taxon>
        <taxon>Metazoa</taxon>
        <taxon>Cnidaria</taxon>
        <taxon>Anthozoa</taxon>
        <taxon>Octocorallia</taxon>
        <taxon>Malacalcyonacea</taxon>
        <taxon>Plexauridae</taxon>
        <taxon>Paramuricea</taxon>
    </lineage>
</organism>
<evidence type="ECO:0000259" key="1">
    <source>
        <dbReference type="Pfam" id="PF13358"/>
    </source>
</evidence>